<dbReference type="SUPFAM" id="SSF53335">
    <property type="entry name" value="S-adenosyl-L-methionine-dependent methyltransferases"/>
    <property type="match status" value="1"/>
</dbReference>
<dbReference type="PRINTS" id="PR00507">
    <property type="entry name" value="N12N6MTFRASE"/>
</dbReference>
<keyword evidence="11" id="KW-1185">Reference proteome</keyword>
<feature type="domain" description="DNA methylase adenine-specific" evidence="8">
    <location>
        <begin position="26"/>
        <end position="233"/>
    </location>
</feature>
<dbReference type="Pfam" id="PF22837">
    <property type="entry name" value="M_Eco57I_C"/>
    <property type="match status" value="1"/>
</dbReference>
<dbReference type="InterPro" id="IPR002052">
    <property type="entry name" value="DNA_methylase_N6_adenine_CS"/>
</dbReference>
<evidence type="ECO:0000256" key="4">
    <source>
        <dbReference type="ARBA" id="ARBA00022679"/>
    </source>
</evidence>
<evidence type="ECO:0000256" key="5">
    <source>
        <dbReference type="ARBA" id="ARBA00022691"/>
    </source>
</evidence>
<dbReference type="Pfam" id="PF02384">
    <property type="entry name" value="N6_Mtase"/>
    <property type="match status" value="1"/>
</dbReference>
<keyword evidence="5" id="KW-0949">S-adenosyl-L-methionine</keyword>
<accession>A0ABX7T144</accession>
<comment type="similarity">
    <text evidence="1">Belongs to the N(4)/N(6)-methyltransferase family.</text>
</comment>
<evidence type="ECO:0000256" key="2">
    <source>
        <dbReference type="ARBA" id="ARBA00011900"/>
    </source>
</evidence>
<dbReference type="PROSITE" id="PS00092">
    <property type="entry name" value="N6_MTASE"/>
    <property type="match status" value="1"/>
</dbReference>
<gene>
    <name evidence="10" type="ORF">J4G78_09355</name>
</gene>
<evidence type="ECO:0000256" key="3">
    <source>
        <dbReference type="ARBA" id="ARBA00022603"/>
    </source>
</evidence>
<evidence type="ECO:0000259" key="9">
    <source>
        <dbReference type="Pfam" id="PF22837"/>
    </source>
</evidence>
<evidence type="ECO:0000256" key="7">
    <source>
        <dbReference type="ARBA" id="ARBA00047942"/>
    </source>
</evidence>
<dbReference type="Proteomes" id="UP000663923">
    <property type="component" value="Chromosome"/>
</dbReference>
<evidence type="ECO:0000313" key="10">
    <source>
        <dbReference type="EMBL" id="QTD54500.1"/>
    </source>
</evidence>
<keyword evidence="3 10" id="KW-0489">Methyltransferase</keyword>
<proteinExistence type="inferred from homology"/>
<reference evidence="10 11" key="1">
    <citation type="submission" date="2021-03" db="EMBL/GenBank/DDBJ databases">
        <title>Complete genome of Parasphingorhabdus_sp.JHSY0214.</title>
        <authorList>
            <person name="Yoo J.H."/>
            <person name="Bae J.W."/>
        </authorList>
    </citation>
    <scope>NUCLEOTIDE SEQUENCE [LARGE SCALE GENOMIC DNA]</scope>
    <source>
        <strain evidence="10 11">JHSY0214</strain>
    </source>
</reference>
<feature type="domain" description="Type II methyltransferase M.Eco57I C-terminal" evidence="9">
    <location>
        <begin position="292"/>
        <end position="490"/>
    </location>
</feature>
<dbReference type="InterPro" id="IPR050953">
    <property type="entry name" value="N4_N6_ade-DNA_methylase"/>
</dbReference>
<evidence type="ECO:0000259" key="8">
    <source>
        <dbReference type="Pfam" id="PF02384"/>
    </source>
</evidence>
<evidence type="ECO:0000313" key="11">
    <source>
        <dbReference type="Proteomes" id="UP000663923"/>
    </source>
</evidence>
<dbReference type="PANTHER" id="PTHR33841:SF5">
    <property type="entry name" value="DNA METHYLASE (MODIFICATION METHYLASE) (METHYLTRANSFERASE)-RELATED"/>
    <property type="match status" value="1"/>
</dbReference>
<evidence type="ECO:0000256" key="6">
    <source>
        <dbReference type="ARBA" id="ARBA00022747"/>
    </source>
</evidence>
<organism evidence="10 11">
    <name type="scientific">Parasphingorhabdus cellanae</name>
    <dbReference type="NCBI Taxonomy" id="2806553"/>
    <lineage>
        <taxon>Bacteria</taxon>
        <taxon>Pseudomonadati</taxon>
        <taxon>Pseudomonadota</taxon>
        <taxon>Alphaproteobacteria</taxon>
        <taxon>Sphingomonadales</taxon>
        <taxon>Sphingomonadaceae</taxon>
        <taxon>Parasphingorhabdus</taxon>
    </lineage>
</organism>
<name>A0ABX7T144_9SPHN</name>
<dbReference type="RefSeq" id="WP_207986334.1">
    <property type="nucleotide sequence ID" value="NZ_CP071794.1"/>
</dbReference>
<dbReference type="PANTHER" id="PTHR33841">
    <property type="entry name" value="DNA METHYLTRANSFERASE YEEA-RELATED"/>
    <property type="match status" value="1"/>
</dbReference>
<dbReference type="EC" id="2.1.1.72" evidence="2"/>
<dbReference type="InterPro" id="IPR003356">
    <property type="entry name" value="DNA_methylase_A-5"/>
</dbReference>
<dbReference type="InterPro" id="IPR054520">
    <property type="entry name" value="M_Eco57I_C"/>
</dbReference>
<sequence length="532" mass="59668">MPPSQLQADITLSPEALFVQSVDLSSRKKLGQFFTPPAYANIMIDWIAGVSPESVLDPAIGTGLLIDMCAKRHVGEHYTGFDIDPKPLAIAKARMVDAAYCQIDLLERDFLATDWNARFDAIIANPPYIMHRDHDLNEAVADDMERRSGQRLSRQSNLYIYFVIKICEQLSHGGRAAILIPAEWMGANYGQSLKAYLLQRGLLSGLVTIDHAGHAFEDNMSTASILLIEKAGKPRHAVQSYYVPQGAEPTSLAALELNVGIIRHELPSDLLQSRKKWDMLLRQADKLPSGRWIRLRDLVITKRGIATGANRYFLMSREQAEDHELDITRMDRCVGKTAQVADITFSRTDFARLADAGQACFLFNPSRDLTPAENVYIKQGEKIGIPLKHGPRTKPVWYRAEMRPVAPIWASTFGRGRMRFIHNAAGVKALTCFHNLYAPTLDPIQLRALVALLNSDMMQEAINAQVRVLASGLMKLEPRDILDIHVPDIRLIPRDIIMRFADWLDDRPSDTSSRNMAALEELTTQAFRSSTK</sequence>
<dbReference type="GO" id="GO:0008168">
    <property type="term" value="F:methyltransferase activity"/>
    <property type="evidence" value="ECO:0007669"/>
    <property type="project" value="UniProtKB-KW"/>
</dbReference>
<comment type="catalytic activity">
    <reaction evidence="7">
        <text>a 2'-deoxyadenosine in DNA + S-adenosyl-L-methionine = an N(6)-methyl-2'-deoxyadenosine in DNA + S-adenosyl-L-homocysteine + H(+)</text>
        <dbReference type="Rhea" id="RHEA:15197"/>
        <dbReference type="Rhea" id="RHEA-COMP:12418"/>
        <dbReference type="Rhea" id="RHEA-COMP:12419"/>
        <dbReference type="ChEBI" id="CHEBI:15378"/>
        <dbReference type="ChEBI" id="CHEBI:57856"/>
        <dbReference type="ChEBI" id="CHEBI:59789"/>
        <dbReference type="ChEBI" id="CHEBI:90615"/>
        <dbReference type="ChEBI" id="CHEBI:90616"/>
        <dbReference type="EC" id="2.1.1.72"/>
    </reaction>
</comment>
<evidence type="ECO:0000256" key="1">
    <source>
        <dbReference type="ARBA" id="ARBA00006594"/>
    </source>
</evidence>
<keyword evidence="4" id="KW-0808">Transferase</keyword>
<dbReference type="InterPro" id="IPR029063">
    <property type="entry name" value="SAM-dependent_MTases_sf"/>
</dbReference>
<protein>
    <recommendedName>
        <fullName evidence="2">site-specific DNA-methyltransferase (adenine-specific)</fullName>
        <ecNumber evidence="2">2.1.1.72</ecNumber>
    </recommendedName>
</protein>
<dbReference type="EMBL" id="CP071794">
    <property type="protein sequence ID" value="QTD54500.1"/>
    <property type="molecule type" value="Genomic_DNA"/>
</dbReference>
<dbReference type="CDD" id="cd02440">
    <property type="entry name" value="AdoMet_MTases"/>
    <property type="match status" value="1"/>
</dbReference>
<dbReference type="Gene3D" id="3.40.50.150">
    <property type="entry name" value="Vaccinia Virus protein VP39"/>
    <property type="match status" value="1"/>
</dbReference>
<dbReference type="GO" id="GO:0032259">
    <property type="term" value="P:methylation"/>
    <property type="evidence" value="ECO:0007669"/>
    <property type="project" value="UniProtKB-KW"/>
</dbReference>
<keyword evidence="6" id="KW-0680">Restriction system</keyword>